<evidence type="ECO:0000313" key="9">
    <source>
        <dbReference type="Proteomes" id="UP000694480"/>
    </source>
</evidence>
<dbReference type="SUPFAM" id="SSF55469">
    <property type="entry name" value="FMN-dependent nitroreductase-like"/>
    <property type="match status" value="1"/>
</dbReference>
<dbReference type="PANTHER" id="PTHR43673:SF2">
    <property type="entry name" value="NITROREDUCTASE"/>
    <property type="match status" value="1"/>
</dbReference>
<comment type="cofactor">
    <cofactor evidence="1">
        <name>FMN</name>
        <dbReference type="ChEBI" id="CHEBI:58210"/>
    </cofactor>
</comment>
<evidence type="ECO:0000256" key="4">
    <source>
        <dbReference type="ARBA" id="ARBA00022643"/>
    </source>
</evidence>
<comment type="caution">
    <text evidence="8">The sequence shown here is derived from an EMBL/GenBank/DDBJ whole genome shotgun (WGS) entry which is preliminary data.</text>
</comment>
<protein>
    <submittedName>
        <fullName evidence="8">NAD(P)H-dependent oxidoreductase</fullName>
    </submittedName>
</protein>
<dbReference type="InterPro" id="IPR000415">
    <property type="entry name" value="Nitroreductase-like"/>
</dbReference>
<gene>
    <name evidence="8" type="ORF">IC612_03455</name>
</gene>
<dbReference type="Pfam" id="PF00881">
    <property type="entry name" value="Nitroreductase"/>
    <property type="match status" value="1"/>
</dbReference>
<dbReference type="InterPro" id="IPR029479">
    <property type="entry name" value="Nitroreductase"/>
</dbReference>
<dbReference type="GO" id="GO:0016491">
    <property type="term" value="F:oxidoreductase activity"/>
    <property type="evidence" value="ECO:0007669"/>
    <property type="project" value="UniProtKB-KW"/>
</dbReference>
<sequence length="211" mass="23779">MDYIHALKKRYSVKKFGPELLDEEKINSILEAARLSASSMGLQPYRIYLASKARTPELLTKLSGAFYNPSQVLTCSHLFILCAKKQVEPHYIDGYFKHIESVRNVTPQSLEGFRKNIGDFKNSFSEEALFHWTQKQAYIALGHLLVAAALEGIDSCPLEGFDGEKLSALMPVNPKAEFPCVALALGVRAQEDTFQNLKKVRKPLEKLVKYL</sequence>
<name>A0A930YUZ5_9FLAO</name>
<accession>A0A930YUZ5</accession>
<comment type="similarity">
    <text evidence="2">Belongs to the nitroreductase family.</text>
</comment>
<feature type="domain" description="Nitroreductase" evidence="7">
    <location>
        <begin position="7"/>
        <end position="186"/>
    </location>
</feature>
<keyword evidence="6" id="KW-0560">Oxidoreductase</keyword>
<evidence type="ECO:0000313" key="8">
    <source>
        <dbReference type="EMBL" id="MBF5026853.1"/>
    </source>
</evidence>
<evidence type="ECO:0000256" key="2">
    <source>
        <dbReference type="ARBA" id="ARBA00007118"/>
    </source>
</evidence>
<dbReference type="InterPro" id="IPR033878">
    <property type="entry name" value="NfsB-like"/>
</dbReference>
<dbReference type="Gene3D" id="3.40.109.10">
    <property type="entry name" value="NADH Oxidase"/>
    <property type="match status" value="1"/>
</dbReference>
<evidence type="ECO:0000259" key="7">
    <source>
        <dbReference type="Pfam" id="PF00881"/>
    </source>
</evidence>
<dbReference type="PANTHER" id="PTHR43673">
    <property type="entry name" value="NAD(P)H NITROREDUCTASE YDGI-RELATED"/>
    <property type="match status" value="1"/>
</dbReference>
<evidence type="ECO:0000256" key="1">
    <source>
        <dbReference type="ARBA" id="ARBA00001917"/>
    </source>
</evidence>
<dbReference type="RefSeq" id="WP_194738779.1">
    <property type="nucleotide sequence ID" value="NZ_JADKYY010000003.1"/>
</dbReference>
<keyword evidence="5" id="KW-0521">NADP</keyword>
<evidence type="ECO:0000256" key="5">
    <source>
        <dbReference type="ARBA" id="ARBA00022857"/>
    </source>
</evidence>
<keyword evidence="3" id="KW-0285">Flavoprotein</keyword>
<reference evidence="8" key="1">
    <citation type="submission" date="2020-11" db="EMBL/GenBank/DDBJ databases">
        <title>Genome seq and assembly of Planobacterium sp.</title>
        <authorList>
            <person name="Chhetri G."/>
        </authorList>
    </citation>
    <scope>NUCLEOTIDE SEQUENCE</scope>
    <source>
        <strain evidence="8">GCR5</strain>
    </source>
</reference>
<dbReference type="Proteomes" id="UP000694480">
    <property type="component" value="Unassembled WGS sequence"/>
</dbReference>
<evidence type="ECO:0000256" key="3">
    <source>
        <dbReference type="ARBA" id="ARBA00022630"/>
    </source>
</evidence>
<keyword evidence="4" id="KW-0288">FMN</keyword>
<organism evidence="8 9">
    <name type="scientific">Planobacterium oryzisoli</name>
    <dbReference type="NCBI Taxonomy" id="2771435"/>
    <lineage>
        <taxon>Bacteria</taxon>
        <taxon>Pseudomonadati</taxon>
        <taxon>Bacteroidota</taxon>
        <taxon>Flavobacteriia</taxon>
        <taxon>Flavobacteriales</taxon>
        <taxon>Weeksellaceae</taxon>
        <taxon>Chryseobacterium group</taxon>
        <taxon>Chryseobacterium</taxon>
    </lineage>
</organism>
<keyword evidence="9" id="KW-1185">Reference proteome</keyword>
<evidence type="ECO:0000256" key="6">
    <source>
        <dbReference type="ARBA" id="ARBA00023002"/>
    </source>
</evidence>
<dbReference type="AlphaFoldDB" id="A0A930YUZ5"/>
<proteinExistence type="inferred from homology"/>
<dbReference type="EMBL" id="JADKYY010000003">
    <property type="protein sequence ID" value="MBF5026853.1"/>
    <property type="molecule type" value="Genomic_DNA"/>
</dbReference>
<dbReference type="CDD" id="cd02149">
    <property type="entry name" value="NfsB-like"/>
    <property type="match status" value="1"/>
</dbReference>